<keyword evidence="2" id="KW-1133">Transmembrane helix</keyword>
<dbReference type="SUPFAM" id="SSF56300">
    <property type="entry name" value="Metallo-dependent phosphatases"/>
    <property type="match status" value="1"/>
</dbReference>
<dbReference type="PANTHER" id="PTHR41795">
    <property type="entry name" value="EXOPOLYSACCHARIDE SYNTHESIS PROTEIN"/>
    <property type="match status" value="1"/>
</dbReference>
<feature type="transmembrane region" description="Helical" evidence="2">
    <location>
        <begin position="51"/>
        <end position="73"/>
    </location>
</feature>
<dbReference type="InterPro" id="IPR029052">
    <property type="entry name" value="Metallo-depent_PP-like"/>
</dbReference>
<dbReference type="EMBL" id="AGVV01000017">
    <property type="protein sequence ID" value="EHK77872.1"/>
    <property type="molecule type" value="Genomic_DNA"/>
</dbReference>
<evidence type="ECO:0000313" key="3">
    <source>
        <dbReference type="EMBL" id="EHK77872.1"/>
    </source>
</evidence>
<organism evidence="3 4">
    <name type="scientific">Sinorhizobium meliloti CCNWSX0020</name>
    <dbReference type="NCBI Taxonomy" id="1107881"/>
    <lineage>
        <taxon>Bacteria</taxon>
        <taxon>Pseudomonadati</taxon>
        <taxon>Pseudomonadota</taxon>
        <taxon>Alphaproteobacteria</taxon>
        <taxon>Hyphomicrobiales</taxon>
        <taxon>Rhizobiaceae</taxon>
        <taxon>Sinorhizobium/Ensifer group</taxon>
        <taxon>Sinorhizobium</taxon>
    </lineage>
</organism>
<evidence type="ECO:0000256" key="1">
    <source>
        <dbReference type="SAM" id="MobiDB-lite"/>
    </source>
</evidence>
<keyword evidence="2" id="KW-0472">Membrane</keyword>
<dbReference type="InterPro" id="IPR010331">
    <property type="entry name" value="ExoD"/>
</dbReference>
<feature type="compositionally biased region" description="Basic and acidic residues" evidence="1">
    <location>
        <begin position="175"/>
        <end position="184"/>
    </location>
</feature>
<dbReference type="AlphaFoldDB" id="H0FYJ5"/>
<reference evidence="3 4" key="1">
    <citation type="journal article" date="2012" name="J. Bacteriol.">
        <title>Draft Genome Sequence of Sinorhizobium meliloti CCNWSX0020, a Nitrogen-Fixing Symbiont with Copper Tolerance Capability Isolated from Lead-Zinc Mine Tailings.</title>
        <authorList>
            <person name="Li Z."/>
            <person name="Ma Z."/>
            <person name="Hao X."/>
            <person name="Wei G."/>
        </authorList>
    </citation>
    <scope>NUCLEOTIDE SEQUENCE [LARGE SCALE GENOMIC DNA]</scope>
    <source>
        <strain evidence="3 4">CCNWSX0020</strain>
    </source>
</reference>
<dbReference type="Proteomes" id="UP000004038">
    <property type="component" value="Unassembled WGS sequence"/>
</dbReference>
<sequence>MRPRQASSVHEGSAHRCCSLRRPARQEGRSIDWCSRRCARRRAARQPSLSLGELLLLIGDRSFGAVLVLAAGANLSPAGVIPAASTLLAVVVAFVSLQIVAGLRHIWMPRFLRRKTLSRRLVEGTGRTMKKWSRWLDPWLTRGLRPLTRRLRRARRPHLHLSGHTHSPSRIRPLSNERSDDDRRHIRAGTVGQKRVPHGARLCCEPRRRLSDLPASDVVRLAA</sequence>
<feature type="transmembrane region" description="Helical" evidence="2">
    <location>
        <begin position="79"/>
        <end position="103"/>
    </location>
</feature>
<proteinExistence type="predicted"/>
<dbReference type="PANTHER" id="PTHR41795:SF1">
    <property type="entry name" value="EXOPOLYSACCHARIDE SYNTHESIS PROTEIN"/>
    <property type="match status" value="1"/>
</dbReference>
<feature type="compositionally biased region" description="Basic residues" evidence="1">
    <location>
        <begin position="155"/>
        <end position="169"/>
    </location>
</feature>
<keyword evidence="2" id="KW-0812">Transmembrane</keyword>
<dbReference type="Pfam" id="PF06055">
    <property type="entry name" value="ExoD"/>
    <property type="match status" value="1"/>
</dbReference>
<name>H0FYJ5_RHIML</name>
<evidence type="ECO:0000256" key="2">
    <source>
        <dbReference type="SAM" id="Phobius"/>
    </source>
</evidence>
<gene>
    <name evidence="3" type="ORF">SM0020_11395</name>
</gene>
<protein>
    <submittedName>
        <fullName evidence="3">Exopolysaccharide synthesis ExoD</fullName>
    </submittedName>
</protein>
<feature type="region of interest" description="Disordered" evidence="1">
    <location>
        <begin position="155"/>
        <end position="197"/>
    </location>
</feature>
<evidence type="ECO:0000313" key="4">
    <source>
        <dbReference type="Proteomes" id="UP000004038"/>
    </source>
</evidence>
<accession>H0FYJ5</accession>